<sequence length="82" mass="8520">MTLLLRGCRNPKKGGTAEGAPISKGSKERAPIGVTKLAPGQRGSTLVGTAKLTNVKSGGTYDISFFCTSDPKTVVKATLRVK</sequence>
<evidence type="ECO:0000313" key="3">
    <source>
        <dbReference type="Proteomes" id="UP001500305"/>
    </source>
</evidence>
<keyword evidence="3" id="KW-1185">Reference proteome</keyword>
<evidence type="ECO:0000313" key="2">
    <source>
        <dbReference type="EMBL" id="GAA2240127.1"/>
    </source>
</evidence>
<name>A0ABN3DRW1_9ACTN</name>
<feature type="region of interest" description="Disordered" evidence="1">
    <location>
        <begin position="1"/>
        <end position="29"/>
    </location>
</feature>
<comment type="caution">
    <text evidence="2">The sequence shown here is derived from an EMBL/GenBank/DDBJ whole genome shotgun (WGS) entry which is preliminary data.</text>
</comment>
<gene>
    <name evidence="2" type="ORF">GCM10010430_21960</name>
</gene>
<protein>
    <recommendedName>
        <fullName evidence="4">Lipoprotein</fullName>
    </recommendedName>
</protein>
<proteinExistence type="predicted"/>
<evidence type="ECO:0008006" key="4">
    <source>
        <dbReference type="Google" id="ProtNLM"/>
    </source>
</evidence>
<evidence type="ECO:0000256" key="1">
    <source>
        <dbReference type="SAM" id="MobiDB-lite"/>
    </source>
</evidence>
<reference evidence="2 3" key="1">
    <citation type="journal article" date="2019" name="Int. J. Syst. Evol. Microbiol.">
        <title>The Global Catalogue of Microorganisms (GCM) 10K type strain sequencing project: providing services to taxonomists for standard genome sequencing and annotation.</title>
        <authorList>
            <consortium name="The Broad Institute Genomics Platform"/>
            <consortium name="The Broad Institute Genome Sequencing Center for Infectious Disease"/>
            <person name="Wu L."/>
            <person name="Ma J."/>
        </authorList>
    </citation>
    <scope>NUCLEOTIDE SEQUENCE [LARGE SCALE GENOMIC DNA]</scope>
    <source>
        <strain evidence="2 3">JCM 7356</strain>
    </source>
</reference>
<dbReference type="Proteomes" id="UP001500305">
    <property type="component" value="Unassembled WGS sequence"/>
</dbReference>
<dbReference type="EMBL" id="BAAATR010000007">
    <property type="protein sequence ID" value="GAA2240127.1"/>
    <property type="molecule type" value="Genomic_DNA"/>
</dbReference>
<accession>A0ABN3DRW1</accession>
<organism evidence="2 3">
    <name type="scientific">Kitasatospora cystarginea</name>
    <dbReference type="NCBI Taxonomy" id="58350"/>
    <lineage>
        <taxon>Bacteria</taxon>
        <taxon>Bacillati</taxon>
        <taxon>Actinomycetota</taxon>
        <taxon>Actinomycetes</taxon>
        <taxon>Kitasatosporales</taxon>
        <taxon>Streptomycetaceae</taxon>
        <taxon>Kitasatospora</taxon>
    </lineage>
</organism>